<evidence type="ECO:0000313" key="2">
    <source>
        <dbReference type="Proteomes" id="UP001642409"/>
    </source>
</evidence>
<evidence type="ECO:0000313" key="1">
    <source>
        <dbReference type="EMBL" id="CAL6011409.1"/>
    </source>
</evidence>
<accession>A0ABP1I8Q2</accession>
<proteinExistence type="predicted"/>
<organism evidence="1 2">
    <name type="scientific">Hexamita inflata</name>
    <dbReference type="NCBI Taxonomy" id="28002"/>
    <lineage>
        <taxon>Eukaryota</taxon>
        <taxon>Metamonada</taxon>
        <taxon>Diplomonadida</taxon>
        <taxon>Hexamitidae</taxon>
        <taxon>Hexamitinae</taxon>
        <taxon>Hexamita</taxon>
    </lineage>
</organism>
<sequence length="255" mass="28778">MLVFSLAAHLSLTQIILNNSFTRVSELPLISRHKGNCQYALIPPFNSFYVFDVQITVPAYCDSVRVSFAGSVATSLSVSIFGVINLFSDNENLVYHLSLFVGNVYDQFSAVNCYSSLRFYLNNQITSNSSKLTLYTSNFDGKPLNLNAPSISDTQLQTRIENESNNKRYQKIMGEFDSTQDYIDFDAFGRINFNSLTIERAYYSINGVTVLKQTGVLKCANLYDPVQKICVSDCEKGVFERFCVHELKEKEDLKG</sequence>
<comment type="caution">
    <text evidence="1">The sequence shown here is derived from an EMBL/GenBank/DDBJ whole genome shotgun (WGS) entry which is preliminary data.</text>
</comment>
<reference evidence="1 2" key="1">
    <citation type="submission" date="2024-07" db="EMBL/GenBank/DDBJ databases">
        <authorList>
            <person name="Akdeniz Z."/>
        </authorList>
    </citation>
    <scope>NUCLEOTIDE SEQUENCE [LARGE SCALE GENOMIC DNA]</scope>
</reference>
<dbReference type="EMBL" id="CAXDID020000064">
    <property type="protein sequence ID" value="CAL6011409.1"/>
    <property type="molecule type" value="Genomic_DNA"/>
</dbReference>
<keyword evidence="2" id="KW-1185">Reference proteome</keyword>
<dbReference type="Proteomes" id="UP001642409">
    <property type="component" value="Unassembled WGS sequence"/>
</dbReference>
<protein>
    <submittedName>
        <fullName evidence="1">Hypothetical_protein</fullName>
    </submittedName>
</protein>
<gene>
    <name evidence="1" type="ORF">HINF_LOCUS22787</name>
</gene>
<name>A0ABP1I8Q2_9EUKA</name>